<comment type="caution">
    <text evidence="2">The sequence shown here is derived from an EMBL/GenBank/DDBJ whole genome shotgun (WGS) entry which is preliminary data.</text>
</comment>
<keyword evidence="1" id="KW-0472">Membrane</keyword>
<accession>A0ABN1J0Q8</accession>
<name>A0ABN1J0Q8_9CLOT</name>
<evidence type="ECO:0000313" key="3">
    <source>
        <dbReference type="Proteomes" id="UP001500339"/>
    </source>
</evidence>
<evidence type="ECO:0000256" key="1">
    <source>
        <dbReference type="SAM" id="Phobius"/>
    </source>
</evidence>
<evidence type="ECO:0000313" key="2">
    <source>
        <dbReference type="EMBL" id="GAA0725307.1"/>
    </source>
</evidence>
<gene>
    <name evidence="2" type="ORF">GCM10008905_20450</name>
</gene>
<dbReference type="Proteomes" id="UP001500339">
    <property type="component" value="Unassembled WGS sequence"/>
</dbReference>
<dbReference type="EMBL" id="BAAACF010000001">
    <property type="protein sequence ID" value="GAA0725307.1"/>
    <property type="molecule type" value="Genomic_DNA"/>
</dbReference>
<feature type="transmembrane region" description="Helical" evidence="1">
    <location>
        <begin position="466"/>
        <end position="498"/>
    </location>
</feature>
<keyword evidence="1" id="KW-0812">Transmembrane</keyword>
<keyword evidence="3" id="KW-1185">Reference proteome</keyword>
<protein>
    <submittedName>
        <fullName evidence="2">Uncharacterized protein</fullName>
    </submittedName>
</protein>
<proteinExistence type="predicted"/>
<organism evidence="2 3">
    <name type="scientific">Clostridium malenominatum</name>
    <dbReference type="NCBI Taxonomy" id="1539"/>
    <lineage>
        <taxon>Bacteria</taxon>
        <taxon>Bacillati</taxon>
        <taxon>Bacillota</taxon>
        <taxon>Clostridia</taxon>
        <taxon>Eubacteriales</taxon>
        <taxon>Clostridiaceae</taxon>
        <taxon>Clostridium</taxon>
    </lineage>
</organism>
<reference evidence="2 3" key="1">
    <citation type="journal article" date="2019" name="Int. J. Syst. Evol. Microbiol.">
        <title>The Global Catalogue of Microorganisms (GCM) 10K type strain sequencing project: providing services to taxonomists for standard genome sequencing and annotation.</title>
        <authorList>
            <consortium name="The Broad Institute Genomics Platform"/>
            <consortium name="The Broad Institute Genome Sequencing Center for Infectious Disease"/>
            <person name="Wu L."/>
            <person name="Ma J."/>
        </authorList>
    </citation>
    <scope>NUCLEOTIDE SEQUENCE [LARGE SCALE GENOMIC DNA]</scope>
    <source>
        <strain evidence="2 3">JCM 1405</strain>
    </source>
</reference>
<sequence length="575" mass="64560">MGDRVISTANLNIIENNLSRLANNLAAVANNVEGVAVRVNNVDGKVNVVSSELSALTEEFRAFVNESKRIANLADAKQSVVMLEQELEKEFGNYETVRRHTVGILQAADISVVKKETIENATEELMLSTPRYWLAPALIALSAWLSDNKELADKALREALRRDDEKTSLLFCLISRRAGKLDGSLVWLERYFSMQDPEKMERRIIVVLDAFASGLFGGDVKGMCSSKIRQWLDELSSKAGFVEEQRQQWRNALIAKKASIDENEFPILKKHSNTWGKLKDVLEIAETHDVIYNYFSDIFNTPVENVASISAKIDEILDSLVKNYDTEELPIRAQLRKNKLAIEENGEIDRANKRFDLEYKGYEEYDDFSQHLTNIALAPESTGALIPTQKLAISLSKQWILDAHEDLTAKSRAGVPIEIEVAIDNWHGKTRDGVNAEELSNSLNSYIDKIKEEQLSKLKWPNGKTIAAGVIGGIIAILGIGSIIIPLITIPIATGVILSQKKSVEKNRNKVITDIENFRESSQVILNGFLAEVVDYRRLYSLKDKESEKVIDFLKGISPEQFITVQNNSRVRQVL</sequence>
<dbReference type="RefSeq" id="WP_343769333.1">
    <property type="nucleotide sequence ID" value="NZ_BAAACF010000001.1"/>
</dbReference>
<keyword evidence="1" id="KW-1133">Transmembrane helix</keyword>